<reference evidence="1 2" key="1">
    <citation type="journal article" date="2022" name="bioRxiv">
        <title>The genome of the oomycete Peronosclerospora sorghi, a cosmopolitan pathogen of maize and sorghum, is inflated with dispersed pseudogenes.</title>
        <authorList>
            <person name="Fletcher K."/>
            <person name="Martin F."/>
            <person name="Isakeit T."/>
            <person name="Cavanaugh K."/>
            <person name="Magill C."/>
            <person name="Michelmore R."/>
        </authorList>
    </citation>
    <scope>NUCLEOTIDE SEQUENCE [LARGE SCALE GENOMIC DNA]</scope>
    <source>
        <strain evidence="1">P6</strain>
    </source>
</reference>
<name>A0ACC0WAD6_9STRA</name>
<proteinExistence type="predicted"/>
<sequence length="80" mass="9076">MIIAVNPSSHDFEETLRTLNEVSIIDLAGVELDSKTIATGIQMQEASKISGYLMNLMRCIEIVRWNQQHPPSLQKNVNMY</sequence>
<protein>
    <submittedName>
        <fullName evidence="1">Uncharacterized protein</fullName>
    </submittedName>
</protein>
<evidence type="ECO:0000313" key="1">
    <source>
        <dbReference type="EMBL" id="KAI9915788.1"/>
    </source>
</evidence>
<organism evidence="1 2">
    <name type="scientific">Peronosclerospora sorghi</name>
    <dbReference type="NCBI Taxonomy" id="230839"/>
    <lineage>
        <taxon>Eukaryota</taxon>
        <taxon>Sar</taxon>
        <taxon>Stramenopiles</taxon>
        <taxon>Oomycota</taxon>
        <taxon>Peronosporomycetes</taxon>
        <taxon>Peronosporales</taxon>
        <taxon>Peronosporaceae</taxon>
        <taxon>Peronosclerospora</taxon>
    </lineage>
</organism>
<comment type="caution">
    <text evidence="1">The sequence shown here is derived from an EMBL/GenBank/DDBJ whole genome shotgun (WGS) entry which is preliminary data.</text>
</comment>
<dbReference type="Proteomes" id="UP001163321">
    <property type="component" value="Chromosome 3"/>
</dbReference>
<evidence type="ECO:0000313" key="2">
    <source>
        <dbReference type="Proteomes" id="UP001163321"/>
    </source>
</evidence>
<gene>
    <name evidence="1" type="ORF">PsorP6_007917</name>
</gene>
<dbReference type="EMBL" id="CM047582">
    <property type="protein sequence ID" value="KAI9915788.1"/>
    <property type="molecule type" value="Genomic_DNA"/>
</dbReference>
<accession>A0ACC0WAD6</accession>
<keyword evidence="2" id="KW-1185">Reference proteome</keyword>